<gene>
    <name evidence="1" type="ORF">JGS22_003260</name>
</gene>
<evidence type="ECO:0000313" key="2">
    <source>
        <dbReference type="Proteomes" id="UP000694501"/>
    </source>
</evidence>
<keyword evidence="2" id="KW-1185">Reference proteome</keyword>
<dbReference type="Proteomes" id="UP000694501">
    <property type="component" value="Unassembled WGS sequence"/>
</dbReference>
<proteinExistence type="predicted"/>
<sequence length="210" mass="22803">MSERDSALTERVTAVLAHGETLVARHEAGTGNLKPGPRFWQRPRVFPGQRMPGDRLANLGLGLLRVVGAPWNVVEALMERLMWNDGPRKGAVSGGWESEAGRLALAMRPRSRTGVSLNLVVTNSHYRLVYVQTAQIGSRVGAATECGWAADLSRISWVRDRGDIRGGVHEIGFPDGSWMTLTLASPGWSGFVKALPAPKLGHRDPLPVRG</sequence>
<organism evidence="1 2">
    <name type="scientific">Streptomyces tardus</name>
    <dbReference type="NCBI Taxonomy" id="2780544"/>
    <lineage>
        <taxon>Bacteria</taxon>
        <taxon>Bacillati</taxon>
        <taxon>Actinomycetota</taxon>
        <taxon>Actinomycetes</taxon>
        <taxon>Kitasatosporales</taxon>
        <taxon>Streptomycetaceae</taxon>
        <taxon>Streptomyces</taxon>
    </lineage>
</organism>
<accession>A0A949JBE1</accession>
<comment type="caution">
    <text evidence="1">The sequence shown here is derived from an EMBL/GenBank/DDBJ whole genome shotgun (WGS) entry which is preliminary data.</text>
</comment>
<dbReference type="EMBL" id="JAELVF020000001">
    <property type="protein sequence ID" value="MBU7596681.1"/>
    <property type="molecule type" value="Genomic_DNA"/>
</dbReference>
<name>A0A949JBE1_9ACTN</name>
<reference evidence="1" key="1">
    <citation type="submission" date="2021-06" db="EMBL/GenBank/DDBJ databases">
        <title>Sequencing of actinobacteria type strains.</title>
        <authorList>
            <person name="Nguyen G.-S."/>
            <person name="Wentzel A."/>
        </authorList>
    </citation>
    <scope>NUCLEOTIDE SEQUENCE</scope>
    <source>
        <strain evidence="1">P38-E01</strain>
    </source>
</reference>
<protein>
    <submittedName>
        <fullName evidence="1">Uncharacterized protein</fullName>
    </submittedName>
</protein>
<dbReference type="AlphaFoldDB" id="A0A949JBE1"/>
<evidence type="ECO:0000313" key="1">
    <source>
        <dbReference type="EMBL" id="MBU7596681.1"/>
    </source>
</evidence>
<dbReference type="RefSeq" id="WP_211039121.1">
    <property type="nucleotide sequence ID" value="NZ_JAELVF020000001.1"/>
</dbReference>